<organism evidence="2">
    <name type="scientific">Mimiviridae sp. ChoanoV1</name>
    <dbReference type="NCBI Taxonomy" id="2596887"/>
    <lineage>
        <taxon>Viruses</taxon>
        <taxon>Varidnaviria</taxon>
        <taxon>Bamfordvirae</taxon>
        <taxon>Nucleocytoviricota</taxon>
        <taxon>Megaviricetes</taxon>
        <taxon>Imitervirales</taxon>
        <taxon>Schizomimiviridae</taxon>
    </lineage>
</organism>
<dbReference type="EMBL" id="MK250092">
    <property type="protein sequence ID" value="QDY52411.1"/>
    <property type="molecule type" value="Genomic_DNA"/>
</dbReference>
<feature type="region of interest" description="Disordered" evidence="1">
    <location>
        <begin position="1"/>
        <end position="26"/>
    </location>
</feature>
<feature type="compositionally biased region" description="Basic and acidic residues" evidence="1">
    <location>
        <begin position="16"/>
        <end position="26"/>
    </location>
</feature>
<evidence type="ECO:0000256" key="1">
    <source>
        <dbReference type="SAM" id="MobiDB-lite"/>
    </source>
</evidence>
<accession>A0A5B8IQF0</accession>
<feature type="compositionally biased region" description="Polar residues" evidence="1">
    <location>
        <begin position="1"/>
        <end position="15"/>
    </location>
</feature>
<gene>
    <name evidence="2" type="ORF">8_8</name>
</gene>
<proteinExistence type="predicted"/>
<evidence type="ECO:0000313" key="2">
    <source>
        <dbReference type="EMBL" id="QDY52411.1"/>
    </source>
</evidence>
<sequence>MSDSNSFHSGKQSTSSRERLKQKSSDTFKLWDKKTSLTWHKKNIKRARRQGKKPSLDELEIVSQHPELSFSKIQKRKFILE</sequence>
<protein>
    <submittedName>
        <fullName evidence="2">Uncharacterized protein</fullName>
    </submittedName>
</protein>
<name>A0A5B8IQF0_9VIRU</name>
<reference evidence="2" key="1">
    <citation type="submission" date="2018-11" db="EMBL/GenBank/DDBJ databases">
        <title>A distinct lineage of giant viruses engineers rhodopsin photosystems in predatory marine eukaryotes.</title>
        <authorList>
            <person name="Needham D.M."/>
            <person name="Yoshizawa S."/>
            <person name="Hosaka T."/>
            <person name="Poirier C."/>
            <person name="Choi C.-J."/>
            <person name="Hehenberger E."/>
            <person name="Irwin N.A.T."/>
            <person name="Wilken S."/>
            <person name="Yung C.-M."/>
            <person name="Bachy C."/>
            <person name="Kurihara R."/>
            <person name="Nakajima Y."/>
            <person name="Kojima K."/>
            <person name="Kimura-Someya T."/>
            <person name="Leonard G."/>
            <person name="Malmstrom R.R."/>
            <person name="Mende D."/>
            <person name="Olson D.K."/>
            <person name="Sudo Y."/>
            <person name="Sudek S."/>
            <person name="Richards T.A."/>
            <person name="DeLong E.F."/>
            <person name="Keeling P.J."/>
            <person name="Santoro A.E."/>
            <person name="Shirouzu M."/>
            <person name="Iwasaki W."/>
            <person name="Worden A.Z."/>
        </authorList>
    </citation>
    <scope>NUCLEOTIDE SEQUENCE</scope>
</reference>